<evidence type="ECO:0000313" key="3">
    <source>
        <dbReference type="Proteomes" id="UP001558713"/>
    </source>
</evidence>
<feature type="compositionally biased region" description="Basic and acidic residues" evidence="1">
    <location>
        <begin position="10"/>
        <end position="45"/>
    </location>
</feature>
<protein>
    <submittedName>
        <fullName evidence="2">Uncharacterized protein</fullName>
    </submittedName>
</protein>
<comment type="caution">
    <text evidence="2">The sequence shown here is derived from an EMBL/GenBank/DDBJ whole genome shotgun (WGS) entry which is preliminary data.</text>
</comment>
<organism evidence="2 3">
    <name type="scientific">Cardamine amara subsp. amara</name>
    <dbReference type="NCBI Taxonomy" id="228776"/>
    <lineage>
        <taxon>Eukaryota</taxon>
        <taxon>Viridiplantae</taxon>
        <taxon>Streptophyta</taxon>
        <taxon>Embryophyta</taxon>
        <taxon>Tracheophyta</taxon>
        <taxon>Spermatophyta</taxon>
        <taxon>Magnoliopsida</taxon>
        <taxon>eudicotyledons</taxon>
        <taxon>Gunneridae</taxon>
        <taxon>Pentapetalae</taxon>
        <taxon>rosids</taxon>
        <taxon>malvids</taxon>
        <taxon>Brassicales</taxon>
        <taxon>Brassicaceae</taxon>
        <taxon>Cardamineae</taxon>
        <taxon>Cardamine</taxon>
    </lineage>
</organism>
<feature type="compositionally biased region" description="Acidic residues" evidence="1">
    <location>
        <begin position="56"/>
        <end position="67"/>
    </location>
</feature>
<feature type="region of interest" description="Disordered" evidence="1">
    <location>
        <begin position="1"/>
        <end position="88"/>
    </location>
</feature>
<feature type="compositionally biased region" description="Basic and acidic residues" evidence="1">
    <location>
        <begin position="68"/>
        <end position="88"/>
    </location>
</feature>
<dbReference type="Proteomes" id="UP001558713">
    <property type="component" value="Unassembled WGS sequence"/>
</dbReference>
<dbReference type="EMBL" id="JBANAX010000233">
    <property type="protein sequence ID" value="KAL1217928.1"/>
    <property type="molecule type" value="Genomic_DNA"/>
</dbReference>
<proteinExistence type="predicted"/>
<name>A0ABD1BLA3_CARAN</name>
<dbReference type="AlphaFoldDB" id="A0ABD1BLA3"/>
<keyword evidence="3" id="KW-1185">Reference proteome</keyword>
<reference evidence="2 3" key="1">
    <citation type="submission" date="2024-04" db="EMBL/GenBank/DDBJ databases">
        <title>Genome assembly C_amara_ONT_v2.</title>
        <authorList>
            <person name="Yant L."/>
            <person name="Moore C."/>
            <person name="Slenker M."/>
        </authorList>
    </citation>
    <scope>NUCLEOTIDE SEQUENCE [LARGE SCALE GENOMIC DNA]</scope>
    <source>
        <tissue evidence="2">Leaf</tissue>
    </source>
</reference>
<sequence>MDMGPSNVQEDEKVKETDKNIDPDLSVKHDQAPEAIKPEESEEKTNTTSVSALDMDSSDVQEEEKIEETDKNIDPDLSVTHDDATEPMKPDATCVSAIDMILKSLWQITVFTSQLATFQETDQSFTEDQLHDFIFNNLSLTQFKVSALT</sequence>
<evidence type="ECO:0000313" key="2">
    <source>
        <dbReference type="EMBL" id="KAL1217928.1"/>
    </source>
</evidence>
<evidence type="ECO:0000256" key="1">
    <source>
        <dbReference type="SAM" id="MobiDB-lite"/>
    </source>
</evidence>
<gene>
    <name evidence="2" type="ORF">V5N11_001819</name>
</gene>
<accession>A0ABD1BLA3</accession>